<dbReference type="OrthoDB" id="4067212at2759"/>
<protein>
    <submittedName>
        <fullName evidence="2">LALA0S06e06810g1_1</fullName>
    </submittedName>
</protein>
<accession>A0A0C7N4N4</accession>
<keyword evidence="3" id="KW-1185">Reference proteome</keyword>
<feature type="compositionally biased region" description="Basic and acidic residues" evidence="1">
    <location>
        <begin position="376"/>
        <end position="387"/>
    </location>
</feature>
<feature type="compositionally biased region" description="Polar residues" evidence="1">
    <location>
        <begin position="341"/>
        <end position="353"/>
    </location>
</feature>
<feature type="region of interest" description="Disordered" evidence="1">
    <location>
        <begin position="314"/>
        <end position="396"/>
    </location>
</feature>
<dbReference type="AlphaFoldDB" id="A0A0C7N4N4"/>
<evidence type="ECO:0000313" key="3">
    <source>
        <dbReference type="Proteomes" id="UP000054304"/>
    </source>
</evidence>
<gene>
    <name evidence="2" type="ORF">LALA0_S06e06810g</name>
</gene>
<dbReference type="HOGENOM" id="CLU_055876_0_0_1"/>
<dbReference type="RefSeq" id="XP_022629139.1">
    <property type="nucleotide sequence ID" value="XM_022771991.1"/>
</dbReference>
<reference evidence="2 3" key="1">
    <citation type="submission" date="2014-12" db="EMBL/GenBank/DDBJ databases">
        <authorList>
            <person name="Neuveglise Cecile"/>
        </authorList>
    </citation>
    <scope>NUCLEOTIDE SEQUENCE [LARGE SCALE GENOMIC DNA]</scope>
    <source>
        <strain evidence="2 3">CBS 12615</strain>
    </source>
</reference>
<evidence type="ECO:0000256" key="1">
    <source>
        <dbReference type="SAM" id="MobiDB-lite"/>
    </source>
</evidence>
<organism evidence="2 3">
    <name type="scientific">Lachancea lanzarotensis</name>
    <dbReference type="NCBI Taxonomy" id="1245769"/>
    <lineage>
        <taxon>Eukaryota</taxon>
        <taxon>Fungi</taxon>
        <taxon>Dikarya</taxon>
        <taxon>Ascomycota</taxon>
        <taxon>Saccharomycotina</taxon>
        <taxon>Saccharomycetes</taxon>
        <taxon>Saccharomycetales</taxon>
        <taxon>Saccharomycetaceae</taxon>
        <taxon>Lachancea</taxon>
    </lineage>
</organism>
<dbReference type="EMBL" id="LN736365">
    <property type="protein sequence ID" value="CEP62917.1"/>
    <property type="molecule type" value="Genomic_DNA"/>
</dbReference>
<dbReference type="GeneID" id="34686401"/>
<dbReference type="Proteomes" id="UP000054304">
    <property type="component" value="Unassembled WGS sequence"/>
</dbReference>
<sequence>MFSFAQSPCIYECRQPTLDTFSPLSMVPDPKRRRMDCQRMRYPNTRPAKAPVKWDVTEKDNEYVVSFFKRLDGDVLGNAVHRHLQKLREERQPSYRIVRDFFGNEYYVENRFDNDAFIREAMASLDLSSIQAQVSKQSFKDFEITLNHRGDKLVVVSKRDEFYQEFALGVEFEDVYIAGFEMVNDNVAALRVGVRKPCSRNMLPVNFSFIDNCAEKRELERNQSNEEEEDDRANYEVSQKAAQEAYKLQQRGELARKEKAKKEAVEAEWKVQEEAAKAKAAKAKAAKRIAHRNKKQAVMEKKAFLVEQKRKLREQKEAEEAGAATLSRTQTPSPSPVVININISAPQEKSIATASAKADRGRSHSPVLEDVDDEELQRYRQSLDHTPRGSSIVDNV</sequence>
<dbReference type="STRING" id="1245769.A0A0C7N4N4"/>
<proteinExistence type="predicted"/>
<evidence type="ECO:0000313" key="2">
    <source>
        <dbReference type="EMBL" id="CEP62917.1"/>
    </source>
</evidence>
<name>A0A0C7N4N4_9SACH</name>